<dbReference type="GO" id="GO:0051603">
    <property type="term" value="P:proteolysis involved in protein catabolic process"/>
    <property type="evidence" value="ECO:0007669"/>
    <property type="project" value="InterPro"/>
</dbReference>
<keyword evidence="1 4" id="KW-0963">Cytoplasm</keyword>
<keyword evidence="2 4" id="KW-0647">Proteasome</keyword>
<dbReference type="FunFam" id="3.60.20.10:FF:000014">
    <property type="entry name" value="Proteasome subunit beta type-7"/>
    <property type="match status" value="1"/>
</dbReference>
<evidence type="ECO:0000256" key="1">
    <source>
        <dbReference type="ARBA" id="ARBA00022490"/>
    </source>
</evidence>
<dbReference type="InterPro" id="IPR001353">
    <property type="entry name" value="Proteasome_sua/b"/>
</dbReference>
<dbReference type="InterPro" id="IPR016295">
    <property type="entry name" value="Proteasome_beta4"/>
</dbReference>
<dbReference type="PROSITE" id="PS00854">
    <property type="entry name" value="PROTEASOME_BETA_1"/>
    <property type="match status" value="1"/>
</dbReference>
<dbReference type="PROSITE" id="PS51476">
    <property type="entry name" value="PROTEASOME_BETA_2"/>
    <property type="match status" value="1"/>
</dbReference>
<dbReference type="PANTHER" id="PTHR32194:SF6">
    <property type="entry name" value="PROTEASOME SUBUNIT BETA"/>
    <property type="match status" value="1"/>
</dbReference>
<name>A0A061AEQ6_RHOTO</name>
<evidence type="ECO:0000256" key="3">
    <source>
        <dbReference type="ARBA" id="ARBA00023242"/>
    </source>
</evidence>
<dbReference type="Pfam" id="PF00227">
    <property type="entry name" value="Proteasome"/>
    <property type="match status" value="1"/>
</dbReference>
<dbReference type="PANTHER" id="PTHR32194">
    <property type="entry name" value="METALLOPROTEASE TLDD"/>
    <property type="match status" value="1"/>
</dbReference>
<sequence length="275" mass="30294">MNHFPSTSWGKPRNDTLDPYSTFPIHQGRGAAAGGKDKFAEGVQHTQQPIMTGTSVLGLKYKDGVMLAADCLASYGSLARFKDVRRLHKVSNSTMIGASGDMADFQQIKRMLQGLMTDESILEDGHELSTSQVFEYMSNVMYSRRSKFDPYWNAVLVAGVDKGEPFLAHVDLLGVTYSSPSIATGFGMHLAQPLLRRSLEELGPDGEKKLEEADARKILENAMRVLFYRDARSLNKFQIATVTAEGVTIGEPQSAPTSWGFAEGLRGYGNSDEHY</sequence>
<dbReference type="GO" id="GO:0005634">
    <property type="term" value="C:nucleus"/>
    <property type="evidence" value="ECO:0007669"/>
    <property type="project" value="UniProtKB-SubCell"/>
</dbReference>
<dbReference type="InterPro" id="IPR023333">
    <property type="entry name" value="Proteasome_suB-type"/>
</dbReference>
<dbReference type="Gene3D" id="3.60.20.10">
    <property type="entry name" value="Glutamine Phosphoribosylpyrophosphate, subunit 1, domain 1"/>
    <property type="match status" value="1"/>
</dbReference>
<dbReference type="InterPro" id="IPR016050">
    <property type="entry name" value="Proteasome_bsu_CS"/>
</dbReference>
<accession>A0A061AEQ6</accession>
<gene>
    <name evidence="5" type="ORF">RHTO0S_01e12948g</name>
</gene>
<dbReference type="GO" id="GO:0005737">
    <property type="term" value="C:cytoplasm"/>
    <property type="evidence" value="ECO:0007669"/>
    <property type="project" value="UniProtKB-SubCell"/>
</dbReference>
<dbReference type="CDD" id="cd03760">
    <property type="entry name" value="proteasome_beta_type_4"/>
    <property type="match status" value="1"/>
</dbReference>
<dbReference type="OrthoDB" id="10248542at2759"/>
<organism evidence="5">
    <name type="scientific">Rhodotorula toruloides</name>
    <name type="common">Yeast</name>
    <name type="synonym">Rhodosporidium toruloides</name>
    <dbReference type="NCBI Taxonomy" id="5286"/>
    <lineage>
        <taxon>Eukaryota</taxon>
        <taxon>Fungi</taxon>
        <taxon>Dikarya</taxon>
        <taxon>Basidiomycota</taxon>
        <taxon>Pucciniomycotina</taxon>
        <taxon>Microbotryomycetes</taxon>
        <taxon>Sporidiobolales</taxon>
        <taxon>Sporidiobolaceae</taxon>
        <taxon>Rhodotorula</taxon>
    </lineage>
</organism>
<dbReference type="SUPFAM" id="SSF56235">
    <property type="entry name" value="N-terminal nucleophile aminohydrolases (Ntn hydrolases)"/>
    <property type="match status" value="1"/>
</dbReference>
<keyword evidence="3 4" id="KW-0539">Nucleus</keyword>
<evidence type="ECO:0000256" key="4">
    <source>
        <dbReference type="PIRNR" id="PIRNR001213"/>
    </source>
</evidence>
<dbReference type="InterPro" id="IPR029055">
    <property type="entry name" value="Ntn_hydrolases_N"/>
</dbReference>
<proteinExistence type="inferred from homology"/>
<dbReference type="EMBL" id="LK052936">
    <property type="protein sequence ID" value="CDR36044.1"/>
    <property type="molecule type" value="Genomic_DNA"/>
</dbReference>
<reference evidence="5" key="1">
    <citation type="journal article" date="2014" name="Genome Announc.">
        <title>Draft genome sequence of Rhodosporidium toruloides CECT1137, an oleaginous yeast of biotechnological interest.</title>
        <authorList>
            <person name="Morin N."/>
            <person name="Calcas X."/>
            <person name="Devillers H."/>
            <person name="Durrens P."/>
            <person name="Sherman D.J."/>
            <person name="Nicaud J.-M."/>
            <person name="Neuveglise C."/>
        </authorList>
    </citation>
    <scope>NUCLEOTIDE SEQUENCE</scope>
    <source>
        <strain evidence="5">CECT1137</strain>
    </source>
</reference>
<evidence type="ECO:0000256" key="2">
    <source>
        <dbReference type="ARBA" id="ARBA00022942"/>
    </source>
</evidence>
<comment type="function">
    <text evidence="4">Non-catalytic component of the proteasome.</text>
</comment>
<evidence type="ECO:0000313" key="5">
    <source>
        <dbReference type="EMBL" id="CDR36044.1"/>
    </source>
</evidence>
<comment type="similarity">
    <text evidence="4">Belongs to the peptidase T1B family.</text>
</comment>
<comment type="subcellular location">
    <subcellularLocation>
        <location evidence="4">Cytoplasm</location>
    </subcellularLocation>
    <subcellularLocation>
        <location evidence="4">Nucleus</location>
    </subcellularLocation>
</comment>
<dbReference type="GO" id="GO:0019774">
    <property type="term" value="C:proteasome core complex, beta-subunit complex"/>
    <property type="evidence" value="ECO:0007669"/>
    <property type="project" value="UniProtKB-UniRule"/>
</dbReference>
<dbReference type="PIRSF" id="PIRSF001213">
    <property type="entry name" value="Psome_endopept_beta"/>
    <property type="match status" value="1"/>
</dbReference>
<dbReference type="AlphaFoldDB" id="A0A061AEQ6"/>
<protein>
    <recommendedName>
        <fullName evidence="4">Proteasome subunit beta</fullName>
    </recommendedName>
</protein>